<organism evidence="3 4">
    <name type="scientific">Devosia riboflavina</name>
    <dbReference type="NCBI Taxonomy" id="46914"/>
    <lineage>
        <taxon>Bacteria</taxon>
        <taxon>Pseudomonadati</taxon>
        <taxon>Pseudomonadota</taxon>
        <taxon>Alphaproteobacteria</taxon>
        <taxon>Hyphomicrobiales</taxon>
        <taxon>Devosiaceae</taxon>
        <taxon>Devosia</taxon>
    </lineage>
</organism>
<comment type="similarity">
    <text evidence="1">Belongs to the UPF0213 family.</text>
</comment>
<dbReference type="EMBL" id="JQGC01000014">
    <property type="protein sequence ID" value="KFL30301.1"/>
    <property type="molecule type" value="Genomic_DNA"/>
</dbReference>
<evidence type="ECO:0000256" key="1">
    <source>
        <dbReference type="ARBA" id="ARBA00007435"/>
    </source>
</evidence>
<gene>
    <name evidence="3" type="ORF">JP75_15225</name>
</gene>
<dbReference type="Proteomes" id="UP000028981">
    <property type="component" value="Unassembled WGS sequence"/>
</dbReference>
<dbReference type="PANTHER" id="PTHR34477">
    <property type="entry name" value="UPF0213 PROTEIN YHBQ"/>
    <property type="match status" value="1"/>
</dbReference>
<dbReference type="SUPFAM" id="SSF82771">
    <property type="entry name" value="GIY-YIG endonuclease"/>
    <property type="match status" value="1"/>
</dbReference>
<protein>
    <recommendedName>
        <fullName evidence="2">GIY-YIG domain-containing protein</fullName>
    </recommendedName>
</protein>
<sequence length="99" mass="11948">MGKTYFVYILASRKYGALYIGVTNDLVGRVYTHREELVRGQTSRYHIHSLVYFEVFEDIDEAILREKRLKKWRRAWKIELIEQGNPEWTDLYPELAAHW</sequence>
<evidence type="ECO:0000313" key="3">
    <source>
        <dbReference type="EMBL" id="KFL30301.1"/>
    </source>
</evidence>
<accession>A0A087M098</accession>
<comment type="caution">
    <text evidence="3">The sequence shown here is derived from an EMBL/GenBank/DDBJ whole genome shotgun (WGS) entry which is preliminary data.</text>
</comment>
<dbReference type="InterPro" id="IPR050190">
    <property type="entry name" value="UPF0213_domain"/>
</dbReference>
<proteinExistence type="inferred from homology"/>
<reference evidence="3 4" key="1">
    <citation type="submission" date="2014-08" db="EMBL/GenBank/DDBJ databases">
        <authorList>
            <person name="Hassan Y.I."/>
            <person name="Lepp D."/>
            <person name="Zhou T."/>
        </authorList>
    </citation>
    <scope>NUCLEOTIDE SEQUENCE [LARGE SCALE GENOMIC DNA]</scope>
    <source>
        <strain evidence="3 4">IFO13584</strain>
    </source>
</reference>
<keyword evidence="4" id="KW-1185">Reference proteome</keyword>
<dbReference type="Pfam" id="PF01541">
    <property type="entry name" value="GIY-YIG"/>
    <property type="match status" value="1"/>
</dbReference>
<dbReference type="InterPro" id="IPR035901">
    <property type="entry name" value="GIY-YIG_endonuc_sf"/>
</dbReference>
<dbReference type="AlphaFoldDB" id="A0A087M098"/>
<dbReference type="InterPro" id="IPR000305">
    <property type="entry name" value="GIY-YIG_endonuc"/>
</dbReference>
<dbReference type="STRING" id="46914.JP75_15225"/>
<dbReference type="Gene3D" id="3.40.1440.10">
    <property type="entry name" value="GIY-YIG endonuclease"/>
    <property type="match status" value="1"/>
</dbReference>
<dbReference type="PANTHER" id="PTHR34477:SF5">
    <property type="entry name" value="BSL5627 PROTEIN"/>
    <property type="match status" value="1"/>
</dbReference>
<evidence type="ECO:0000313" key="4">
    <source>
        <dbReference type="Proteomes" id="UP000028981"/>
    </source>
</evidence>
<dbReference type="CDD" id="cd10448">
    <property type="entry name" value="GIY-YIG_unchar_3"/>
    <property type="match status" value="1"/>
</dbReference>
<name>A0A087M098_9HYPH</name>
<dbReference type="OrthoDB" id="287318at2"/>
<feature type="domain" description="GIY-YIG" evidence="2">
    <location>
        <begin position="3"/>
        <end position="79"/>
    </location>
</feature>
<dbReference type="RefSeq" id="WP_035084515.1">
    <property type="nucleotide sequence ID" value="NZ_JQGC01000014.1"/>
</dbReference>
<evidence type="ECO:0000259" key="2">
    <source>
        <dbReference type="PROSITE" id="PS50164"/>
    </source>
</evidence>
<dbReference type="PROSITE" id="PS50164">
    <property type="entry name" value="GIY_YIG"/>
    <property type="match status" value="1"/>
</dbReference>